<feature type="region of interest" description="Disordered" evidence="1">
    <location>
        <begin position="1"/>
        <end position="37"/>
    </location>
</feature>
<dbReference type="AlphaFoldDB" id="A0A7M7LT83"/>
<feature type="compositionally biased region" description="Polar residues" evidence="1">
    <location>
        <begin position="226"/>
        <end position="262"/>
    </location>
</feature>
<feature type="compositionally biased region" description="Basic and acidic residues" evidence="1">
    <location>
        <begin position="280"/>
        <end position="311"/>
    </location>
</feature>
<dbReference type="OMA" id="ITSPRCT"/>
<sequence length="321" mass="37614">MGQVCPASAPSQQYVPTNCQGVSTNTTNEKRKIETSQPCVDSRLISRGASCTQDDIRRSLRKEKEIHITSPRCTTTCEGNRDDERLHSKHRHSSRSLQNQSIGRHRPGTQDSFRKKEEKDKDRGGSIPSKHHQRYKQEQDDAFQVSRDERSHHHETQRGHHYHQTHVLHQKGSKLHVESQLVTKQQVHRREHHQQHHHRQHHRKMDRKEDEWKHAEVHRQEHQKSKLSSHVEYSSQNEHNAQISARKTHLPNNTQSARSSQKSQKERCNRMEAAGSARSSLKEKRTKQNDVKEISAKEGEKKLQRMRKMEDPVYSLPPIMK</sequence>
<name>A0A7M7LT83_STRPU</name>
<feature type="compositionally biased region" description="Basic and acidic residues" evidence="1">
    <location>
        <begin position="206"/>
        <end position="224"/>
    </location>
</feature>
<dbReference type="KEGG" id="spu:764900"/>
<evidence type="ECO:0000256" key="1">
    <source>
        <dbReference type="SAM" id="MobiDB-lite"/>
    </source>
</evidence>
<feature type="compositionally biased region" description="Basic residues" evidence="1">
    <location>
        <begin position="159"/>
        <end position="174"/>
    </location>
</feature>
<dbReference type="EnsemblMetazoa" id="XM_011673651">
    <property type="protein sequence ID" value="XP_011671953"/>
    <property type="gene ID" value="LOC764900"/>
</dbReference>
<dbReference type="Proteomes" id="UP000007110">
    <property type="component" value="Unassembled WGS sequence"/>
</dbReference>
<reference evidence="2" key="2">
    <citation type="submission" date="2021-01" db="UniProtKB">
        <authorList>
            <consortium name="EnsemblMetazoa"/>
        </authorList>
    </citation>
    <scope>IDENTIFICATION</scope>
</reference>
<accession>A0A7M7LT83</accession>
<feature type="compositionally biased region" description="Basic and acidic residues" evidence="1">
    <location>
        <begin position="146"/>
        <end position="158"/>
    </location>
</feature>
<dbReference type="RefSeq" id="XP_011671953.2">
    <property type="nucleotide sequence ID" value="XM_011673651.2"/>
</dbReference>
<evidence type="ECO:0000313" key="2">
    <source>
        <dbReference type="EnsemblMetazoa" id="XP_011671953"/>
    </source>
</evidence>
<protein>
    <submittedName>
        <fullName evidence="2">Uncharacterized protein</fullName>
    </submittedName>
</protein>
<reference evidence="3" key="1">
    <citation type="submission" date="2015-02" db="EMBL/GenBank/DDBJ databases">
        <title>Genome sequencing for Strongylocentrotus purpuratus.</title>
        <authorList>
            <person name="Murali S."/>
            <person name="Liu Y."/>
            <person name="Vee V."/>
            <person name="English A."/>
            <person name="Wang M."/>
            <person name="Skinner E."/>
            <person name="Han Y."/>
            <person name="Muzny D.M."/>
            <person name="Worley K.C."/>
            <person name="Gibbs R.A."/>
        </authorList>
    </citation>
    <scope>NUCLEOTIDE SEQUENCE</scope>
</reference>
<evidence type="ECO:0000313" key="3">
    <source>
        <dbReference type="Proteomes" id="UP000007110"/>
    </source>
</evidence>
<feature type="compositionally biased region" description="Basic residues" evidence="1">
    <location>
        <begin position="186"/>
        <end position="205"/>
    </location>
</feature>
<feature type="compositionally biased region" description="Basic and acidic residues" evidence="1">
    <location>
        <begin position="112"/>
        <end position="124"/>
    </location>
</feature>
<keyword evidence="3" id="KW-1185">Reference proteome</keyword>
<proteinExistence type="predicted"/>
<dbReference type="OrthoDB" id="10441650at2759"/>
<feature type="region of interest" description="Disordered" evidence="1">
    <location>
        <begin position="73"/>
        <end position="321"/>
    </location>
</feature>
<feature type="compositionally biased region" description="Polar residues" evidence="1">
    <location>
        <begin position="9"/>
        <end position="27"/>
    </location>
</feature>
<organism evidence="2 3">
    <name type="scientific">Strongylocentrotus purpuratus</name>
    <name type="common">Purple sea urchin</name>
    <dbReference type="NCBI Taxonomy" id="7668"/>
    <lineage>
        <taxon>Eukaryota</taxon>
        <taxon>Metazoa</taxon>
        <taxon>Echinodermata</taxon>
        <taxon>Eleutherozoa</taxon>
        <taxon>Echinozoa</taxon>
        <taxon>Echinoidea</taxon>
        <taxon>Euechinoidea</taxon>
        <taxon>Echinacea</taxon>
        <taxon>Camarodonta</taxon>
        <taxon>Echinidea</taxon>
        <taxon>Strongylocentrotidae</taxon>
        <taxon>Strongylocentrotus</taxon>
    </lineage>
</organism>
<dbReference type="InParanoid" id="A0A7M7LT83"/>
<dbReference type="GeneID" id="764900"/>